<evidence type="ECO:0000256" key="1">
    <source>
        <dbReference type="SAM" id="Phobius"/>
    </source>
</evidence>
<proteinExistence type="predicted"/>
<protein>
    <recommendedName>
        <fullName evidence="4">DUF5673 domain-containing protein</fullName>
    </recommendedName>
</protein>
<feature type="transmembrane region" description="Helical" evidence="1">
    <location>
        <begin position="32"/>
        <end position="50"/>
    </location>
</feature>
<evidence type="ECO:0000313" key="3">
    <source>
        <dbReference type="Proteomes" id="UP000177855"/>
    </source>
</evidence>
<reference evidence="2 3" key="1">
    <citation type="journal article" date="2016" name="Nat. Commun.">
        <title>Thousands of microbial genomes shed light on interconnected biogeochemical processes in an aquifer system.</title>
        <authorList>
            <person name="Anantharaman K."/>
            <person name="Brown C.T."/>
            <person name="Hug L.A."/>
            <person name="Sharon I."/>
            <person name="Castelle C.J."/>
            <person name="Probst A.J."/>
            <person name="Thomas B.C."/>
            <person name="Singh A."/>
            <person name="Wilkins M.J."/>
            <person name="Karaoz U."/>
            <person name="Brodie E.L."/>
            <person name="Williams K.H."/>
            <person name="Hubbard S.S."/>
            <person name="Banfield J.F."/>
        </authorList>
    </citation>
    <scope>NUCLEOTIDE SEQUENCE [LARGE SCALE GENOMIC DNA]</scope>
</reference>
<dbReference type="Proteomes" id="UP000177855">
    <property type="component" value="Unassembled WGS sequence"/>
</dbReference>
<dbReference type="AlphaFoldDB" id="A0A1F8CL93"/>
<gene>
    <name evidence="2" type="ORF">A2210_02825</name>
</gene>
<dbReference type="EMBL" id="MGHS01000010">
    <property type="protein sequence ID" value="OGM77014.1"/>
    <property type="molecule type" value="Genomic_DNA"/>
</dbReference>
<accession>A0A1F8CL93</accession>
<sequence length="168" mass="19330">MEVAQSTLKEPEKELFSWVAPARPFKKRNREFYITLLAIAAVVGIVLFLVEGFMPVLLIISLIFLFYIMNTVPPENVEYKITNKGINVAGNKTDWSLINRYWFARRFDSELLVMETQSLPGRLEIVIEPNDKEKIQKELSAFIIEEKVSPSYLDKATDWFAGKLPGNK</sequence>
<name>A0A1F8CL93_9BACT</name>
<keyword evidence="1" id="KW-0812">Transmembrane</keyword>
<feature type="transmembrane region" description="Helical" evidence="1">
    <location>
        <begin position="56"/>
        <end position="72"/>
    </location>
</feature>
<comment type="caution">
    <text evidence="2">The sequence shown here is derived from an EMBL/GenBank/DDBJ whole genome shotgun (WGS) entry which is preliminary data.</text>
</comment>
<dbReference type="STRING" id="1802532.A2210_02825"/>
<evidence type="ECO:0008006" key="4">
    <source>
        <dbReference type="Google" id="ProtNLM"/>
    </source>
</evidence>
<organism evidence="2 3">
    <name type="scientific">Candidatus Woesebacteria bacterium RIFOXYA1_FULL_40_18</name>
    <dbReference type="NCBI Taxonomy" id="1802532"/>
    <lineage>
        <taxon>Bacteria</taxon>
        <taxon>Candidatus Woeseibacteriota</taxon>
    </lineage>
</organism>
<keyword evidence="1" id="KW-0472">Membrane</keyword>
<keyword evidence="1" id="KW-1133">Transmembrane helix</keyword>
<evidence type="ECO:0000313" key="2">
    <source>
        <dbReference type="EMBL" id="OGM77014.1"/>
    </source>
</evidence>